<reference evidence="1 2" key="1">
    <citation type="journal article" date="2016" name="Nat. Commun.">
        <title>Thousands of microbial genomes shed light on interconnected biogeochemical processes in an aquifer system.</title>
        <authorList>
            <person name="Anantharaman K."/>
            <person name="Brown C.T."/>
            <person name="Hug L.A."/>
            <person name="Sharon I."/>
            <person name="Castelle C.J."/>
            <person name="Probst A.J."/>
            <person name="Thomas B.C."/>
            <person name="Singh A."/>
            <person name="Wilkins M.J."/>
            <person name="Karaoz U."/>
            <person name="Brodie E.L."/>
            <person name="Williams K.H."/>
            <person name="Hubbard S.S."/>
            <person name="Banfield J.F."/>
        </authorList>
    </citation>
    <scope>NUCLEOTIDE SEQUENCE [LARGE SCALE GENOMIC DNA]</scope>
    <source>
        <strain evidence="2">RIFCSPLOWO2_12_FULL_64_10</strain>
    </source>
</reference>
<name>A0A1F6CYS0_HANXR</name>
<dbReference type="Gene3D" id="1.25.40.10">
    <property type="entry name" value="Tetratricopeptide repeat domain"/>
    <property type="match status" value="2"/>
</dbReference>
<sequence length="781" mass="89195">MVSLRHTLPFLLSVTLCWTAPASAWGASKERRARADSLYAVAIRDTAGLPLKERIRRFKQVLKLNYKHAPAHHQLARCYIDQGTVASRMSAEFELQEALRGDWDNVEYTLTYADLLWRKGMLDESRRTCERVLKHAPDNVEAASGAARYFLFDMFRYLDMQSVIVDSLDFRLPAYLQDDVHVMAFRSFGEKDRDRALDYLDRALTADPDHKPSVARLCLLHYEGNRADSAVAVAGRYLERHPDDEDVLLYQGLGYQALGEFTLAAGSYEEALKYMSAEARGVMESVEGIASADEQKALAREARTASVAVWTDTPGLTDFWGRRDPLLLTPFNERRMEHYGRVAYANLRFSRPEEGVPGWKTEQGQVYIRYGRYLGRTVLRPNEVGQIYHETWSYEGFNVTFQNWDGLDHWRFESYRSPAYPGPVSDKKDLYRRYPGRYLDPYEDKKYDLPHQVAAFKGEGGKVRLEASYALPVDELRYRRVGNRYGVDTERGAFLLDSALVEVSRQVVRDATPRHVNYDPRGSIYTVDEARWAVPPGRYTAVGEVKDHRSGRIGQFRREVDVRRFAGPGLCLSDILLARDIRRVGGEESSRMAFAVDAHPLRIYRVTDDLAVYFEVYGLTPGADGRTAYEVSYTLSRPHPSEVDLRLFPELGGTPRDIVKKRPPVRAVVYRPGVDTWGGTTDLFRPPASDGQVVEYRVEYQAEAREEGRLTPERARELGLTRKAFSTTITLRYEGERTEEPRTLRVDVRQAQMGLQKLSLTVKDLQTNAQVSGWTLVRIVE</sequence>
<dbReference type="InterPro" id="IPR030959">
    <property type="entry name" value="GWxTD_dom"/>
</dbReference>
<dbReference type="Pfam" id="PF14559">
    <property type="entry name" value="TPR_19"/>
    <property type="match status" value="1"/>
</dbReference>
<gene>
    <name evidence="1" type="ORF">A3F84_22890</name>
</gene>
<dbReference type="InterPro" id="IPR011990">
    <property type="entry name" value="TPR-like_helical_dom_sf"/>
</dbReference>
<comment type="caution">
    <text evidence="1">The sequence shown here is derived from an EMBL/GenBank/DDBJ whole genome shotgun (WGS) entry which is preliminary data.</text>
</comment>
<proteinExistence type="predicted"/>
<evidence type="ECO:0000313" key="1">
    <source>
        <dbReference type="EMBL" id="OGG54181.1"/>
    </source>
</evidence>
<evidence type="ECO:0008006" key="3">
    <source>
        <dbReference type="Google" id="ProtNLM"/>
    </source>
</evidence>
<dbReference type="EMBL" id="MFKF01000110">
    <property type="protein sequence ID" value="OGG54181.1"/>
    <property type="molecule type" value="Genomic_DNA"/>
</dbReference>
<evidence type="ECO:0000313" key="2">
    <source>
        <dbReference type="Proteomes" id="UP000178606"/>
    </source>
</evidence>
<protein>
    <recommendedName>
        <fullName evidence="3">GWxTD domain-containing protein</fullName>
    </recommendedName>
</protein>
<organism evidence="1 2">
    <name type="scientific">Handelsmanbacteria sp. (strain RIFCSPLOWO2_12_FULL_64_10)</name>
    <dbReference type="NCBI Taxonomy" id="1817868"/>
    <lineage>
        <taxon>Bacteria</taxon>
        <taxon>Candidatus Handelsmaniibacteriota</taxon>
    </lineage>
</organism>
<dbReference type="AlphaFoldDB" id="A0A1F6CYS0"/>
<dbReference type="NCBIfam" id="TIGR04514">
    <property type="entry name" value="GWxTD_dom"/>
    <property type="match status" value="1"/>
</dbReference>
<dbReference type="Proteomes" id="UP000178606">
    <property type="component" value="Unassembled WGS sequence"/>
</dbReference>
<dbReference type="SUPFAM" id="SSF48452">
    <property type="entry name" value="TPR-like"/>
    <property type="match status" value="1"/>
</dbReference>
<accession>A0A1F6CYS0</accession>